<feature type="compositionally biased region" description="Basic residues" evidence="1">
    <location>
        <begin position="231"/>
        <end position="247"/>
    </location>
</feature>
<organism evidence="2">
    <name type="scientific">Strongyloides ratti</name>
    <name type="common">Parasitic roundworm</name>
    <dbReference type="NCBI Taxonomy" id="34506"/>
    <lineage>
        <taxon>Eukaryota</taxon>
        <taxon>Metazoa</taxon>
        <taxon>Ecdysozoa</taxon>
        <taxon>Nematoda</taxon>
        <taxon>Chromadorea</taxon>
        <taxon>Rhabditida</taxon>
        <taxon>Tylenchina</taxon>
        <taxon>Panagrolaimomorpha</taxon>
        <taxon>Strongyloidoidea</taxon>
        <taxon>Strongyloididae</taxon>
        <taxon>Strongyloides</taxon>
    </lineage>
</organism>
<keyword evidence="3" id="KW-1185">Reference proteome</keyword>
<proteinExistence type="predicted"/>
<reference evidence="2 3" key="1">
    <citation type="submission" date="2014-09" db="EMBL/GenBank/DDBJ databases">
        <authorList>
            <person name="Martin A.A."/>
        </authorList>
    </citation>
    <scope>NUCLEOTIDE SEQUENCE</scope>
    <source>
        <strain evidence="3">ED321</strain>
        <strain evidence="2">ED321 Heterogonic</strain>
    </source>
</reference>
<feature type="compositionally biased region" description="Basic residues" evidence="1">
    <location>
        <begin position="338"/>
        <end position="350"/>
    </location>
</feature>
<evidence type="ECO:0000313" key="5">
    <source>
        <dbReference type="WormBase" id="SRAE_1000310900"/>
    </source>
</evidence>
<dbReference type="Proteomes" id="UP000035682">
    <property type="component" value="Unplaced"/>
</dbReference>
<feature type="compositionally biased region" description="Basic residues" evidence="1">
    <location>
        <begin position="179"/>
        <end position="194"/>
    </location>
</feature>
<dbReference type="WBParaSite" id="SRAE_1000310900.1">
    <property type="protein sequence ID" value="SRAE_1000310900.1"/>
    <property type="gene ID" value="WBGene00259726"/>
</dbReference>
<dbReference type="CTD" id="36377221"/>
<dbReference type="EMBL" id="LN609528">
    <property type="protein sequence ID" value="CEF64856.1"/>
    <property type="molecule type" value="Genomic_DNA"/>
</dbReference>
<name>A0A090L4Y0_STRRB</name>
<evidence type="ECO:0000256" key="1">
    <source>
        <dbReference type="SAM" id="MobiDB-lite"/>
    </source>
</evidence>
<accession>A0A090L4Y0</accession>
<protein>
    <submittedName>
        <fullName evidence="2 4">Uncharacterized protein</fullName>
    </submittedName>
</protein>
<evidence type="ECO:0000313" key="3">
    <source>
        <dbReference type="Proteomes" id="UP000035682"/>
    </source>
</evidence>
<gene>
    <name evidence="2 4 5" type="ORF">SRAE_1000310900</name>
</gene>
<evidence type="ECO:0000313" key="4">
    <source>
        <dbReference type="WBParaSite" id="SRAE_1000310900.1"/>
    </source>
</evidence>
<reference evidence="4" key="2">
    <citation type="submission" date="2020-12" db="UniProtKB">
        <authorList>
            <consortium name="WormBaseParasite"/>
        </authorList>
    </citation>
    <scope>IDENTIFICATION</scope>
</reference>
<feature type="compositionally biased region" description="Basic and acidic residues" evidence="1">
    <location>
        <begin position="252"/>
        <end position="261"/>
    </location>
</feature>
<feature type="compositionally biased region" description="Low complexity" evidence="1">
    <location>
        <begin position="158"/>
        <end position="171"/>
    </location>
</feature>
<dbReference type="RefSeq" id="XP_024504057.1">
    <property type="nucleotide sequence ID" value="XM_024650262.1"/>
</dbReference>
<dbReference type="AlphaFoldDB" id="A0A090L4Y0"/>
<feature type="compositionally biased region" description="Basic residues" evidence="1">
    <location>
        <begin position="280"/>
        <end position="290"/>
    </location>
</feature>
<feature type="region of interest" description="Disordered" evidence="1">
    <location>
        <begin position="149"/>
        <end position="194"/>
    </location>
</feature>
<feature type="region of interest" description="Disordered" evidence="1">
    <location>
        <begin position="219"/>
        <end position="359"/>
    </location>
</feature>
<feature type="compositionally biased region" description="Polar residues" evidence="1">
    <location>
        <begin position="262"/>
        <end position="279"/>
    </location>
</feature>
<sequence>MVFSIKINDSEDGKVCIDGKKANAKVFSDYIKGSLRKEVAPYGYKIIIYHYGNPYTIDGNLLASKSEFVLGLIKLFQSPLQLDFSDCSKNAIERVIHYLKTGDDNFDPLEISSIYDIVVKLDIRPLRMIMKHRIDNAIVGLNVEKQIKRNQQRSRSMVKSNSRSRAVSNSRSKIESRSRSRVGSKSRSKVRTKKRSINDYKKCFDEIFELLKAVDKFNGNIQPVPMDDRPRRGRSAKKSVSKARKIPFSRDTSIRKDKSVDKSIQTFGKSVSRNLNNSTRKSRSISRPNKKNLANDKNVSQENHKQSPKGGKKKNMLRDLSQLSSSGKKNKMKEDSKKRPKSRRRYNGKGKKSEGLMSNAISPYRKDMIDNGVITIAPYFSQNNPYIKNEESIPPSSFTTDYSDDSTALSIRNSNKSNSKNVSHFNSAPKIQLQQVIENAIAENKDYEDKCRRKDGGFNSGKFQY</sequence>
<dbReference type="GeneID" id="36377221"/>
<dbReference type="WormBase" id="SRAE_1000310900">
    <property type="protein sequence ID" value="SRP06677"/>
    <property type="gene ID" value="WBGene00259726"/>
</dbReference>
<feature type="compositionally biased region" description="Basic residues" evidence="1">
    <location>
        <begin position="306"/>
        <end position="315"/>
    </location>
</feature>
<evidence type="ECO:0000313" key="2">
    <source>
        <dbReference type="EMBL" id="CEF64856.1"/>
    </source>
</evidence>